<dbReference type="Proteomes" id="UP000054532">
    <property type="component" value="Unassembled WGS sequence"/>
</dbReference>
<protein>
    <submittedName>
        <fullName evidence="1">Uncharacterized protein</fullName>
    </submittedName>
</protein>
<accession>W2N2Q0</accession>
<dbReference type="AlphaFoldDB" id="W2N2Q0"/>
<dbReference type="EMBL" id="KI693687">
    <property type="protein sequence ID" value="ETM42952.1"/>
    <property type="molecule type" value="Genomic_DNA"/>
</dbReference>
<dbReference type="VEuPathDB" id="FungiDB:PPTG_23337"/>
<name>W2N2Q0_PHYNI</name>
<proteinExistence type="predicted"/>
<sequence length="172" mass="18978">MFTTRTGAFLEHHYFKIPLYEAASTCKGSPTRQRTQTKTILRPDPDQARQINRLGLGLLRQQRDELPLCSTSLAKVFKPSHIALFSSYRNTKILPIPPGTQGEEVHHKITAHRGTALLGGSLGQVEKRTSDLADFADPATPHTLGLVAVFPRPAYVPRRCSFLAMVPDFGSG</sequence>
<reference evidence="1" key="1">
    <citation type="submission" date="2013-11" db="EMBL/GenBank/DDBJ databases">
        <title>The Genome Sequence of Phytophthora parasitica IAC_01/95.</title>
        <authorList>
            <consortium name="The Broad Institute Genomics Platform"/>
            <person name="Russ C."/>
            <person name="Tyler B."/>
            <person name="Panabieres F."/>
            <person name="Shan W."/>
            <person name="Tripathy S."/>
            <person name="Grunwald N."/>
            <person name="Machado M."/>
            <person name="Johnson C.S."/>
            <person name="Arredondo F."/>
            <person name="Hong C."/>
            <person name="Coffey M."/>
            <person name="Young S.K."/>
            <person name="Zeng Q."/>
            <person name="Gargeya S."/>
            <person name="Fitzgerald M."/>
            <person name="Abouelleil A."/>
            <person name="Alvarado L."/>
            <person name="Chapman S.B."/>
            <person name="Gainer-Dewar J."/>
            <person name="Goldberg J."/>
            <person name="Griggs A."/>
            <person name="Gujja S."/>
            <person name="Hansen M."/>
            <person name="Howarth C."/>
            <person name="Imamovic A."/>
            <person name="Ireland A."/>
            <person name="Larimer J."/>
            <person name="McCowan C."/>
            <person name="Murphy C."/>
            <person name="Pearson M."/>
            <person name="Poon T.W."/>
            <person name="Priest M."/>
            <person name="Roberts A."/>
            <person name="Saif S."/>
            <person name="Shea T."/>
            <person name="Sykes S."/>
            <person name="Wortman J."/>
            <person name="Nusbaum C."/>
            <person name="Birren B."/>
        </authorList>
    </citation>
    <scope>NUCLEOTIDE SEQUENCE [LARGE SCALE GENOMIC DNA]</scope>
    <source>
        <strain evidence="1">IAC_01/95</strain>
    </source>
</reference>
<evidence type="ECO:0000313" key="1">
    <source>
        <dbReference type="EMBL" id="ETM42952.1"/>
    </source>
</evidence>
<gene>
    <name evidence="1" type="ORF">L914_11475</name>
</gene>
<organism evidence="1">
    <name type="scientific">Phytophthora nicotianae</name>
    <name type="common">Potato buckeye rot agent</name>
    <name type="synonym">Phytophthora parasitica</name>
    <dbReference type="NCBI Taxonomy" id="4792"/>
    <lineage>
        <taxon>Eukaryota</taxon>
        <taxon>Sar</taxon>
        <taxon>Stramenopiles</taxon>
        <taxon>Oomycota</taxon>
        <taxon>Peronosporomycetes</taxon>
        <taxon>Peronosporales</taxon>
        <taxon>Peronosporaceae</taxon>
        <taxon>Phytophthora</taxon>
    </lineage>
</organism>